<reference evidence="9" key="2">
    <citation type="submission" date="2025-08" db="UniProtKB">
        <authorList>
            <consortium name="RefSeq"/>
        </authorList>
    </citation>
    <scope>IDENTIFICATION</scope>
</reference>
<sequence>MENEHVSSSSRNETTPRNNANTEISIATASSMFPGFRFSPTDEELISYYLKKKLEGSDKCVEVISEVEIWKHEPWDLPAKSVIQSDNEWFFFSPRGRKYPNGSQSKRATESGYWKATGKERNVKSSSNIIGTKRTLVFHTGRAPKGQRTQWIMHEYCMIGNTNYQDSMVVCRLRKNSEFHLNDTPRNQRNQLDAIESATALSGAGQLGSLELVNVGECCSKEGSSSFHSHSVEQIDSGSESDKPTKEFSHHDSSGHFKDFDVEDDWFADIMKDDIIKLDDSSLNPRPVSMIPDRPESSGISNHEAQAAMSSVVPFQGTANRRLRLVREIVMKCGVKESKPYKAIKKNKVGVGTTSSGRWLRNMFSVEWMRQYVITIFVATLIFLVMLLSLLGVSQQVKQRRHLLALASS</sequence>
<keyword evidence="2" id="KW-0238">DNA-binding</keyword>
<keyword evidence="1" id="KW-0805">Transcription regulation</keyword>
<accession>A0ABM1H0J0</accession>
<keyword evidence="8" id="KW-1185">Reference proteome</keyword>
<evidence type="ECO:0000256" key="1">
    <source>
        <dbReference type="ARBA" id="ARBA00023015"/>
    </source>
</evidence>
<keyword evidence="4" id="KW-0539">Nucleus</keyword>
<evidence type="ECO:0000259" key="7">
    <source>
        <dbReference type="PROSITE" id="PS51005"/>
    </source>
</evidence>
<dbReference type="PANTHER" id="PTHR31744:SF210">
    <property type="entry name" value="NAC DOMAIN-CONTAINING PROTEIN 86-LIKE"/>
    <property type="match status" value="1"/>
</dbReference>
<dbReference type="Proteomes" id="UP000694930">
    <property type="component" value="Chromosome 6"/>
</dbReference>
<dbReference type="SUPFAM" id="SSF101941">
    <property type="entry name" value="NAC domain"/>
    <property type="match status" value="1"/>
</dbReference>
<gene>
    <name evidence="9" type="primary">LOC107022598</name>
</gene>
<dbReference type="PROSITE" id="PS51005">
    <property type="entry name" value="NAC"/>
    <property type="match status" value="1"/>
</dbReference>
<keyword evidence="6" id="KW-0472">Membrane</keyword>
<evidence type="ECO:0000256" key="3">
    <source>
        <dbReference type="ARBA" id="ARBA00023163"/>
    </source>
</evidence>
<evidence type="ECO:0000256" key="4">
    <source>
        <dbReference type="ARBA" id="ARBA00023242"/>
    </source>
</evidence>
<feature type="region of interest" description="Disordered" evidence="5">
    <location>
        <begin position="225"/>
        <end position="254"/>
    </location>
</feature>
<feature type="region of interest" description="Disordered" evidence="5">
    <location>
        <begin position="1"/>
        <end position="23"/>
    </location>
</feature>
<organism evidence="8 9">
    <name type="scientific">Solanum pennellii</name>
    <name type="common">Tomato</name>
    <name type="synonym">Lycopersicon pennellii</name>
    <dbReference type="NCBI Taxonomy" id="28526"/>
    <lineage>
        <taxon>Eukaryota</taxon>
        <taxon>Viridiplantae</taxon>
        <taxon>Streptophyta</taxon>
        <taxon>Embryophyta</taxon>
        <taxon>Tracheophyta</taxon>
        <taxon>Spermatophyta</taxon>
        <taxon>Magnoliopsida</taxon>
        <taxon>eudicotyledons</taxon>
        <taxon>Gunneridae</taxon>
        <taxon>Pentapetalae</taxon>
        <taxon>asterids</taxon>
        <taxon>lamiids</taxon>
        <taxon>Solanales</taxon>
        <taxon>Solanaceae</taxon>
        <taxon>Solanoideae</taxon>
        <taxon>Solaneae</taxon>
        <taxon>Solanum</taxon>
        <taxon>Solanum subgen. Lycopersicon</taxon>
    </lineage>
</organism>
<dbReference type="Pfam" id="PF02365">
    <property type="entry name" value="NAM"/>
    <property type="match status" value="1"/>
</dbReference>
<dbReference type="PANTHER" id="PTHR31744">
    <property type="entry name" value="PROTEIN CUP-SHAPED COTYLEDON 2-RELATED"/>
    <property type="match status" value="1"/>
</dbReference>
<dbReference type="RefSeq" id="XP_015078680.2">
    <property type="nucleotide sequence ID" value="XM_015223194.2"/>
</dbReference>
<dbReference type="InterPro" id="IPR036093">
    <property type="entry name" value="NAC_dom_sf"/>
</dbReference>
<keyword evidence="3" id="KW-0804">Transcription</keyword>
<evidence type="ECO:0000313" key="9">
    <source>
        <dbReference type="RefSeq" id="XP_015078680.2"/>
    </source>
</evidence>
<evidence type="ECO:0000313" key="8">
    <source>
        <dbReference type="Proteomes" id="UP000694930"/>
    </source>
</evidence>
<feature type="compositionally biased region" description="Basic and acidic residues" evidence="5">
    <location>
        <begin position="240"/>
        <end position="254"/>
    </location>
</feature>
<reference evidence="8" key="1">
    <citation type="journal article" date="2014" name="Nat. Genet.">
        <title>The genome of the stress-tolerant wild tomato species Solanum pennellii.</title>
        <authorList>
            <person name="Bolger A."/>
            <person name="Scossa F."/>
            <person name="Bolger M.E."/>
            <person name="Lanz C."/>
            <person name="Maumus F."/>
            <person name="Tohge T."/>
            <person name="Quesneville H."/>
            <person name="Alseekh S."/>
            <person name="Sorensen I."/>
            <person name="Lichtenstein G."/>
            <person name="Fich E.A."/>
            <person name="Conte M."/>
            <person name="Keller H."/>
            <person name="Schneeberger K."/>
            <person name="Schwacke R."/>
            <person name="Ofner I."/>
            <person name="Vrebalov J."/>
            <person name="Xu Y."/>
            <person name="Osorio S."/>
            <person name="Aflitos S.A."/>
            <person name="Schijlen E."/>
            <person name="Jimenez-Gomez J.M."/>
            <person name="Ryngajllo M."/>
            <person name="Kimura S."/>
            <person name="Kumar R."/>
            <person name="Koenig D."/>
            <person name="Headland L.R."/>
            <person name="Maloof J.N."/>
            <person name="Sinha N."/>
            <person name="van Ham R.C."/>
            <person name="Lankhorst R.K."/>
            <person name="Mao L."/>
            <person name="Vogel A."/>
            <person name="Arsova B."/>
            <person name="Panstruga R."/>
            <person name="Fei Z."/>
            <person name="Rose J.K."/>
            <person name="Zamir D."/>
            <person name="Carrari F."/>
            <person name="Giovannoni J.J."/>
            <person name="Weigel D."/>
            <person name="Usadel B."/>
            <person name="Fernie A.R."/>
        </authorList>
    </citation>
    <scope>NUCLEOTIDE SEQUENCE [LARGE SCALE GENOMIC DNA]</scope>
    <source>
        <strain evidence="8">cv. LA0716</strain>
    </source>
</reference>
<proteinExistence type="predicted"/>
<evidence type="ECO:0000256" key="2">
    <source>
        <dbReference type="ARBA" id="ARBA00023125"/>
    </source>
</evidence>
<feature type="domain" description="NAC" evidence="7">
    <location>
        <begin position="32"/>
        <end position="176"/>
    </location>
</feature>
<dbReference type="InterPro" id="IPR003441">
    <property type="entry name" value="NAC-dom"/>
</dbReference>
<protein>
    <submittedName>
        <fullName evidence="9">LOW QUALITY PROTEIN: NAC domain-containing protein 40-like</fullName>
    </submittedName>
</protein>
<dbReference type="GeneID" id="107022598"/>
<feature type="transmembrane region" description="Helical" evidence="6">
    <location>
        <begin position="372"/>
        <end position="393"/>
    </location>
</feature>
<evidence type="ECO:0000256" key="6">
    <source>
        <dbReference type="SAM" id="Phobius"/>
    </source>
</evidence>
<dbReference type="Gene3D" id="2.170.150.80">
    <property type="entry name" value="NAC domain"/>
    <property type="match status" value="1"/>
</dbReference>
<name>A0ABM1H0J0_SOLPN</name>
<keyword evidence="6" id="KW-0812">Transmembrane</keyword>
<keyword evidence="6" id="KW-1133">Transmembrane helix</keyword>
<evidence type="ECO:0000256" key="5">
    <source>
        <dbReference type="SAM" id="MobiDB-lite"/>
    </source>
</evidence>